<comment type="caution">
    <text evidence="1">The sequence shown here is derived from an EMBL/GenBank/DDBJ whole genome shotgun (WGS) entry which is preliminary data.</text>
</comment>
<dbReference type="Proteomes" id="UP001597213">
    <property type="component" value="Unassembled WGS sequence"/>
</dbReference>
<evidence type="ECO:0000313" key="2">
    <source>
        <dbReference type="Proteomes" id="UP001597213"/>
    </source>
</evidence>
<proteinExistence type="predicted"/>
<keyword evidence="2" id="KW-1185">Reference proteome</keyword>
<accession>A0ABW4R329</accession>
<dbReference type="Gene3D" id="1.25.40.10">
    <property type="entry name" value="Tetratricopeptide repeat domain"/>
    <property type="match status" value="1"/>
</dbReference>
<evidence type="ECO:0000313" key="1">
    <source>
        <dbReference type="EMBL" id="MFD1880627.1"/>
    </source>
</evidence>
<organism evidence="1 2">
    <name type="scientific">Paracoccus pacificus</name>
    <dbReference type="NCBI Taxonomy" id="1463598"/>
    <lineage>
        <taxon>Bacteria</taxon>
        <taxon>Pseudomonadati</taxon>
        <taxon>Pseudomonadota</taxon>
        <taxon>Alphaproteobacteria</taxon>
        <taxon>Rhodobacterales</taxon>
        <taxon>Paracoccaceae</taxon>
        <taxon>Paracoccus</taxon>
    </lineage>
</organism>
<gene>
    <name evidence="1" type="ORF">ACFSCT_02720</name>
</gene>
<dbReference type="SUPFAM" id="SSF48452">
    <property type="entry name" value="TPR-like"/>
    <property type="match status" value="1"/>
</dbReference>
<reference evidence="2" key="1">
    <citation type="journal article" date="2019" name="Int. J. Syst. Evol. Microbiol.">
        <title>The Global Catalogue of Microorganisms (GCM) 10K type strain sequencing project: providing services to taxonomists for standard genome sequencing and annotation.</title>
        <authorList>
            <consortium name="The Broad Institute Genomics Platform"/>
            <consortium name="The Broad Institute Genome Sequencing Center for Infectious Disease"/>
            <person name="Wu L."/>
            <person name="Ma J."/>
        </authorList>
    </citation>
    <scope>NUCLEOTIDE SEQUENCE [LARGE SCALE GENOMIC DNA]</scope>
    <source>
        <strain evidence="2">CCUG 56029</strain>
    </source>
</reference>
<dbReference type="EMBL" id="JBHUEN010000006">
    <property type="protein sequence ID" value="MFD1880627.1"/>
    <property type="molecule type" value="Genomic_DNA"/>
</dbReference>
<name>A0ABW4R329_9RHOB</name>
<sequence>MTAAGSIFASRNDRMGGRLGAILNAKRIADDYGIRFRFAWSDHDNVSPELRHPETLFSAGFLEQYREFERGYGDIQQNTVLVDNMSGTIDRDGFLQMVASGTDLRSNESMRAVALPWETWHEIGARVAATLDTVEFVPEVTEAMARIRDRLGNAELVAYHLRRGDIINPNSRASNVLWPSKYVPRVFYEEHIARMLRETSARIVIFSDSDHEVRAFSRLSDRVIPASDLVVDSGLTELQRDFLQMYAMSRCSQIIAPGASAFSSVAAILGNSRVVDITTDLTDAERESALNRLTTRLRETPDDFSSSADLGQNFPELIAFHERQGTPEVARDILRQHLDDGFALPYIYDLLAEEYFKANDADAAIGIVDLLRGRPILADLANSPAYVWAGFAALAANRPQVAARLAHVGHWLQPILPLSRILISELEAAGHISGNNHYPVAPEFVTYRPAVIARFNQISTRLHPQPDGADNSQPQLNFIPFEIEVRDWARLQSTRLPAQFNNIANLKKIIGFFHSAFRRTLDQPQTRSFLGQLHIQAEEPDVGIPMIESALVDAPEDPFVQIRFARLEMQRDNPPKALAAYEKAADLSGSQICFRAEFGLELLKQEEKQKAAEIFTELAGIKHHMVELHILTADVLRRRVATRELALSVAAYADALVPGGLRTSQVYRKVLEQLDRQYEADYIRDRFLLWQRTPGRFTSRINV</sequence>
<dbReference type="InterPro" id="IPR011990">
    <property type="entry name" value="TPR-like_helical_dom_sf"/>
</dbReference>
<protein>
    <submittedName>
        <fullName evidence="1">Uncharacterized protein</fullName>
    </submittedName>
</protein>
<dbReference type="RefSeq" id="WP_379139949.1">
    <property type="nucleotide sequence ID" value="NZ_JBHUEN010000006.1"/>
</dbReference>